<dbReference type="SUPFAM" id="SSF52540">
    <property type="entry name" value="P-loop containing nucleoside triphosphate hydrolases"/>
    <property type="match status" value="1"/>
</dbReference>
<dbReference type="InterPro" id="IPR051451">
    <property type="entry name" value="PhoH2-like"/>
</dbReference>
<protein>
    <submittedName>
        <fullName evidence="4">PhoH family protein</fullName>
    </submittedName>
</protein>
<evidence type="ECO:0000313" key="5">
    <source>
        <dbReference type="Proteomes" id="UP001597520"/>
    </source>
</evidence>
<keyword evidence="5" id="KW-1185">Reference proteome</keyword>
<gene>
    <name evidence="4" type="ORF">ACFSUB_04240</name>
</gene>
<accession>A0ABW5SY22</accession>
<feature type="domain" description="PhoH-like protein" evidence="3">
    <location>
        <begin position="20"/>
        <end position="206"/>
    </location>
</feature>
<keyword evidence="2" id="KW-0067">ATP-binding</keyword>
<dbReference type="PANTHER" id="PTHR30473">
    <property type="entry name" value="PROTEIN PHOH"/>
    <property type="match status" value="1"/>
</dbReference>
<evidence type="ECO:0000256" key="2">
    <source>
        <dbReference type="ARBA" id="ARBA00022840"/>
    </source>
</evidence>
<dbReference type="Pfam" id="PF02562">
    <property type="entry name" value="PhoH"/>
    <property type="match status" value="1"/>
</dbReference>
<dbReference type="InterPro" id="IPR003714">
    <property type="entry name" value="PhoH"/>
</dbReference>
<comment type="caution">
    <text evidence="4">The sequence shown here is derived from an EMBL/GenBank/DDBJ whole genome shotgun (WGS) entry which is preliminary data.</text>
</comment>
<evidence type="ECO:0000313" key="4">
    <source>
        <dbReference type="EMBL" id="MFD2704664.1"/>
    </source>
</evidence>
<name>A0ABW5SY22_9BACI</name>
<dbReference type="Proteomes" id="UP001597520">
    <property type="component" value="Unassembled WGS sequence"/>
</dbReference>
<dbReference type="EMBL" id="JBHUML010000002">
    <property type="protein sequence ID" value="MFD2704664.1"/>
    <property type="molecule type" value="Genomic_DNA"/>
</dbReference>
<dbReference type="InterPro" id="IPR027417">
    <property type="entry name" value="P-loop_NTPase"/>
</dbReference>
<reference evidence="5" key="1">
    <citation type="journal article" date="2019" name="Int. J. Syst. Evol. Microbiol.">
        <title>The Global Catalogue of Microorganisms (GCM) 10K type strain sequencing project: providing services to taxonomists for standard genome sequencing and annotation.</title>
        <authorList>
            <consortium name="The Broad Institute Genomics Platform"/>
            <consortium name="The Broad Institute Genome Sequencing Center for Infectious Disease"/>
            <person name="Wu L."/>
            <person name="Ma J."/>
        </authorList>
    </citation>
    <scope>NUCLEOTIDE SEQUENCE [LARGE SCALE GENOMIC DNA]</scope>
    <source>
        <strain evidence="5">KCTC 33792</strain>
    </source>
</reference>
<dbReference type="RefSeq" id="WP_380711940.1">
    <property type="nucleotide sequence ID" value="NZ_JBHUML010000002.1"/>
</dbReference>
<evidence type="ECO:0000259" key="3">
    <source>
        <dbReference type="Pfam" id="PF02562"/>
    </source>
</evidence>
<proteinExistence type="predicted"/>
<dbReference type="Gene3D" id="3.40.50.300">
    <property type="entry name" value="P-loop containing nucleotide triphosphate hydrolases"/>
    <property type="match status" value="1"/>
</dbReference>
<sequence>MAKKSDEIRGTMFFGFADKLTDEQREYVDSIFDNQITFVNAKAGTGKTTLAVAAAKLLEKPLIYTFSPIEEGALGYTPGTVEEKESKYTQPLLDALDEIGEDPRFSIYSESNPEMINAQTWIEAKSHTFVRGTNIRDSTLIIDEAANLTRGEMKKVLTRCHDTTTVIVIGHDKQCDLKDPKKSGFVPYLEWFHDEPYAKVCELTVNFRGRLAQKADEMTWD</sequence>
<organism evidence="4 5">
    <name type="scientific">Salibacterium lacus</name>
    <dbReference type="NCBI Taxonomy" id="1898109"/>
    <lineage>
        <taxon>Bacteria</taxon>
        <taxon>Bacillati</taxon>
        <taxon>Bacillota</taxon>
        <taxon>Bacilli</taxon>
        <taxon>Bacillales</taxon>
        <taxon>Bacillaceae</taxon>
    </lineage>
</organism>
<dbReference type="PANTHER" id="PTHR30473:SF2">
    <property type="entry name" value="PIN DOMAIN-CONTAINING PROTEIN"/>
    <property type="match status" value="1"/>
</dbReference>
<keyword evidence="1" id="KW-0547">Nucleotide-binding</keyword>
<evidence type="ECO:0000256" key="1">
    <source>
        <dbReference type="ARBA" id="ARBA00022741"/>
    </source>
</evidence>